<dbReference type="PROSITE" id="PS01358">
    <property type="entry name" value="ZF_RANBP2_1"/>
    <property type="match status" value="1"/>
</dbReference>
<feature type="domain" description="RanBP2-type" evidence="4">
    <location>
        <begin position="80"/>
        <end position="99"/>
    </location>
</feature>
<keyword evidence="7" id="KW-1185">Reference proteome</keyword>
<evidence type="ECO:0000313" key="8">
    <source>
        <dbReference type="Proteomes" id="UP000241858"/>
    </source>
</evidence>
<evidence type="ECO:0000256" key="2">
    <source>
        <dbReference type="ARBA" id="ARBA00022771"/>
    </source>
</evidence>
<dbReference type="Pfam" id="PF09413">
    <property type="entry name" value="DUF2007"/>
    <property type="match status" value="1"/>
</dbReference>
<organism evidence="5 8">
    <name type="scientific">Photobacterium aquimaris</name>
    <dbReference type="NCBI Taxonomy" id="512643"/>
    <lineage>
        <taxon>Bacteria</taxon>
        <taxon>Pseudomonadati</taxon>
        <taxon>Pseudomonadota</taxon>
        <taxon>Gammaproteobacteria</taxon>
        <taxon>Vibrionales</taxon>
        <taxon>Vibrionaceae</taxon>
        <taxon>Photobacterium</taxon>
    </lineage>
</organism>
<dbReference type="Proteomes" id="UP000241858">
    <property type="component" value="Unassembled WGS sequence"/>
</dbReference>
<dbReference type="EMBL" id="PYLY01000004">
    <property type="protein sequence ID" value="PSU11847.1"/>
    <property type="molecule type" value="Genomic_DNA"/>
</dbReference>
<gene>
    <name evidence="5" type="ORF">C0W81_02560</name>
    <name evidence="6" type="ORF">PAQU9191_02845</name>
</gene>
<dbReference type="InterPro" id="IPR018551">
    <property type="entry name" value="DUF2007"/>
</dbReference>
<evidence type="ECO:0000313" key="6">
    <source>
        <dbReference type="EMBL" id="SMY17533.1"/>
    </source>
</evidence>
<evidence type="ECO:0000256" key="1">
    <source>
        <dbReference type="ARBA" id="ARBA00022723"/>
    </source>
</evidence>
<evidence type="ECO:0000313" key="7">
    <source>
        <dbReference type="Proteomes" id="UP000196485"/>
    </source>
</evidence>
<evidence type="ECO:0000256" key="3">
    <source>
        <dbReference type="ARBA" id="ARBA00022833"/>
    </source>
</evidence>
<proteinExistence type="predicted"/>
<keyword evidence="1" id="KW-0479">Metal-binding</keyword>
<dbReference type="OrthoDB" id="9814654at2"/>
<reference evidence="7" key="1">
    <citation type="submission" date="2017-06" db="EMBL/GenBank/DDBJ databases">
        <authorList>
            <person name="Rodrigo-Torres L."/>
            <person name="Arahal R. D."/>
            <person name="Lucena T."/>
        </authorList>
    </citation>
    <scope>NUCLEOTIDE SEQUENCE [LARGE SCALE GENOMIC DNA]</scope>
    <source>
        <strain evidence="7">type strain: CECT 9192</strain>
    </source>
</reference>
<dbReference type="RefSeq" id="WP_060997726.1">
    <property type="nucleotide sequence ID" value="NZ_FYAH01000006.1"/>
</dbReference>
<sequence>MTDQQWQCLYGASNSLEAHSVKGLLENMGISVRLTGEALAAAAGELPMGVVEVQLWVTAAQRPQALVIIESYLRNDYRDWYCRHCGELNQGQFELCWQCQHDSAE</sequence>
<dbReference type="GO" id="GO:0008270">
    <property type="term" value="F:zinc ion binding"/>
    <property type="evidence" value="ECO:0007669"/>
    <property type="project" value="UniProtKB-KW"/>
</dbReference>
<name>A0A1B8HWS0_9GAMM</name>
<protein>
    <submittedName>
        <fullName evidence="5">DUF2007 domain-containing protein</fullName>
    </submittedName>
</protein>
<dbReference type="AlphaFoldDB" id="A0A1B8HWS0"/>
<dbReference type="EMBL" id="FYAH01000006">
    <property type="protein sequence ID" value="SMY17533.1"/>
    <property type="molecule type" value="Genomic_DNA"/>
</dbReference>
<keyword evidence="2" id="KW-0863">Zinc-finger</keyword>
<reference evidence="5 8" key="3">
    <citation type="submission" date="2018-03" db="EMBL/GenBank/DDBJ databases">
        <title>Whole genome sequencing of Histamine producing bacteria.</title>
        <authorList>
            <person name="Butler K."/>
        </authorList>
    </citation>
    <scope>NUCLEOTIDE SEQUENCE [LARGE SCALE GENOMIC DNA]</scope>
    <source>
        <strain evidence="5 8">DSM 23343</strain>
    </source>
</reference>
<dbReference type="Pfam" id="PF24463">
    <property type="entry name" value="DUF7577"/>
    <property type="match status" value="1"/>
</dbReference>
<dbReference type="Proteomes" id="UP000196485">
    <property type="component" value="Unassembled WGS sequence"/>
</dbReference>
<accession>A0A1B8HWS0</accession>
<evidence type="ECO:0000313" key="5">
    <source>
        <dbReference type="EMBL" id="PSU11847.1"/>
    </source>
</evidence>
<dbReference type="InterPro" id="IPR001876">
    <property type="entry name" value="Znf_RanBP2"/>
</dbReference>
<keyword evidence="3" id="KW-0862">Zinc</keyword>
<dbReference type="InterPro" id="IPR055999">
    <property type="entry name" value="DUF7577"/>
</dbReference>
<reference evidence="6" key="2">
    <citation type="submission" date="2017-06" db="EMBL/GenBank/DDBJ databases">
        <authorList>
            <person name="Kim H.J."/>
            <person name="Triplett B.A."/>
        </authorList>
    </citation>
    <scope>NUCLEOTIDE SEQUENCE [LARGE SCALE GENOMIC DNA]</scope>
    <source>
        <strain evidence="6">Type strain: CECT 9192</strain>
    </source>
</reference>
<evidence type="ECO:0000259" key="4">
    <source>
        <dbReference type="PROSITE" id="PS01358"/>
    </source>
</evidence>